<feature type="transmembrane region" description="Helical" evidence="10">
    <location>
        <begin position="177"/>
        <end position="203"/>
    </location>
</feature>
<name>A0A0M3QXG5_DROBS</name>
<keyword evidence="3" id="KW-0716">Sensory transduction</keyword>
<dbReference type="GO" id="GO:0007165">
    <property type="term" value="P:signal transduction"/>
    <property type="evidence" value="ECO:0007669"/>
    <property type="project" value="UniProtKB-KW"/>
</dbReference>
<organism evidence="11 12">
    <name type="scientific">Drosophila busckii</name>
    <name type="common">Fruit fly</name>
    <dbReference type="NCBI Taxonomy" id="30019"/>
    <lineage>
        <taxon>Eukaryota</taxon>
        <taxon>Metazoa</taxon>
        <taxon>Ecdysozoa</taxon>
        <taxon>Arthropoda</taxon>
        <taxon>Hexapoda</taxon>
        <taxon>Insecta</taxon>
        <taxon>Pterygota</taxon>
        <taxon>Neoptera</taxon>
        <taxon>Endopterygota</taxon>
        <taxon>Diptera</taxon>
        <taxon>Brachycera</taxon>
        <taxon>Muscomorpha</taxon>
        <taxon>Ephydroidea</taxon>
        <taxon>Drosophilidae</taxon>
        <taxon>Drosophila</taxon>
    </lineage>
</organism>
<evidence type="ECO:0000256" key="6">
    <source>
        <dbReference type="ARBA" id="ARBA00022989"/>
    </source>
</evidence>
<keyword evidence="12" id="KW-1185">Reference proteome</keyword>
<evidence type="ECO:0000313" key="12">
    <source>
        <dbReference type="Proteomes" id="UP000494163"/>
    </source>
</evidence>
<proteinExistence type="predicted"/>
<evidence type="ECO:0000256" key="1">
    <source>
        <dbReference type="ARBA" id="ARBA00004651"/>
    </source>
</evidence>
<dbReference type="InterPro" id="IPR004117">
    <property type="entry name" value="7tm6_olfct_rcpt"/>
</dbReference>
<reference evidence="11 12" key="1">
    <citation type="submission" date="2015-08" db="EMBL/GenBank/DDBJ databases">
        <title>Ancestral chromatin configuration constrains chromatin evolution on differentiating sex chromosomes in Drosophila.</title>
        <authorList>
            <person name="Zhou Q."/>
            <person name="Bachtrog D."/>
        </authorList>
    </citation>
    <scope>NUCLEOTIDE SEQUENCE [LARGE SCALE GENOMIC DNA]</scope>
    <source>
        <tissue evidence="11">Whole larvae</tissue>
    </source>
</reference>
<dbReference type="STRING" id="30019.A0A0M3QXG5"/>
<keyword evidence="4 10" id="KW-0812">Transmembrane</keyword>
<feature type="transmembrane region" description="Helical" evidence="10">
    <location>
        <begin position="245"/>
        <end position="270"/>
    </location>
</feature>
<dbReference type="Pfam" id="PF02949">
    <property type="entry name" value="7tm_6"/>
    <property type="match status" value="1"/>
</dbReference>
<evidence type="ECO:0000256" key="5">
    <source>
        <dbReference type="ARBA" id="ARBA00022725"/>
    </source>
</evidence>
<keyword evidence="7 10" id="KW-0472">Membrane</keyword>
<dbReference type="GO" id="GO:0005549">
    <property type="term" value="F:odorant binding"/>
    <property type="evidence" value="ECO:0007669"/>
    <property type="project" value="InterPro"/>
</dbReference>
<evidence type="ECO:0000256" key="2">
    <source>
        <dbReference type="ARBA" id="ARBA00022475"/>
    </source>
</evidence>
<feature type="non-terminal residue" evidence="11">
    <location>
        <position position="391"/>
    </location>
</feature>
<dbReference type="PANTHER" id="PTHR21137:SF43">
    <property type="entry name" value="ODORANT RECEPTOR 47A-RELATED"/>
    <property type="match status" value="1"/>
</dbReference>
<keyword evidence="2" id="KW-1003">Cell membrane</keyword>
<dbReference type="GO" id="GO:0005886">
    <property type="term" value="C:plasma membrane"/>
    <property type="evidence" value="ECO:0007669"/>
    <property type="project" value="UniProtKB-SubCell"/>
</dbReference>
<dbReference type="GO" id="GO:0004984">
    <property type="term" value="F:olfactory receptor activity"/>
    <property type="evidence" value="ECO:0007669"/>
    <property type="project" value="InterPro"/>
</dbReference>
<dbReference type="Proteomes" id="UP000494163">
    <property type="component" value="Chromosome 3R"/>
</dbReference>
<comment type="subcellular location">
    <subcellularLocation>
        <location evidence="1">Cell membrane</location>
        <topology evidence="1">Multi-pass membrane protein</topology>
    </subcellularLocation>
</comment>
<keyword evidence="5" id="KW-0552">Olfaction</keyword>
<evidence type="ECO:0000256" key="9">
    <source>
        <dbReference type="ARBA" id="ARBA00023224"/>
    </source>
</evidence>
<keyword evidence="6 10" id="KW-1133">Transmembrane helix</keyword>
<sequence>MVRLFQLQEQCLRVMGHNMVVEPLTLSLKHIASLAFVLSAQYPLVSYALHNRDDLELITAGLSVVFTNMLTVIKISTFLAYKQDYWRMIQGFRQMYLQSRRLQHCGYDYVTPANKLATKLGKAYFFSCGFTGLYFMLTPIVMIISSNWRGVSVARELPMPMKFPFNDTVSPGYECGYVYTMIVTIVVVLYASAVDGLFISFAINLRAHFQTLQDTIVQAATDSVQLIDAINYHVLLLDMSQRLRLIFMPIVFGQFFITSLQVGVIIYQIVTHMDSVMSLLVYFSFFGSIMLQLFLYCYGGEIIKVESLQVGVAVQLSDWHLATPKQRRSLAFIMQRAQREMIIKAGFYEASLANFVAVRMSAPQHLHYIFTIISQICRAALSLITLIQSIE</sequence>
<gene>
    <name evidence="11" type="ORF">Dbus_chr3Rg579</name>
</gene>
<keyword evidence="9" id="KW-0807">Transducer</keyword>
<dbReference type="OMA" id="LQEYCLR"/>
<evidence type="ECO:0000256" key="7">
    <source>
        <dbReference type="ARBA" id="ARBA00023136"/>
    </source>
</evidence>
<accession>A0A0M3QXG5</accession>
<evidence type="ECO:0000256" key="8">
    <source>
        <dbReference type="ARBA" id="ARBA00023170"/>
    </source>
</evidence>
<feature type="transmembrane region" description="Helical" evidence="10">
    <location>
        <begin position="57"/>
        <end position="81"/>
    </location>
</feature>
<dbReference type="OrthoDB" id="6617147at2759"/>
<evidence type="ECO:0000256" key="4">
    <source>
        <dbReference type="ARBA" id="ARBA00022692"/>
    </source>
</evidence>
<feature type="transmembrane region" description="Helical" evidence="10">
    <location>
        <begin position="123"/>
        <end position="144"/>
    </location>
</feature>
<evidence type="ECO:0000256" key="3">
    <source>
        <dbReference type="ARBA" id="ARBA00022606"/>
    </source>
</evidence>
<dbReference type="PANTHER" id="PTHR21137">
    <property type="entry name" value="ODORANT RECEPTOR"/>
    <property type="match status" value="1"/>
</dbReference>
<evidence type="ECO:0000256" key="10">
    <source>
        <dbReference type="SAM" id="Phobius"/>
    </source>
</evidence>
<feature type="transmembrane region" description="Helical" evidence="10">
    <location>
        <begin position="276"/>
        <end position="298"/>
    </location>
</feature>
<evidence type="ECO:0000313" key="11">
    <source>
        <dbReference type="EMBL" id="ALC45829.1"/>
    </source>
</evidence>
<feature type="transmembrane region" description="Helical" evidence="10">
    <location>
        <begin position="20"/>
        <end position="45"/>
    </location>
</feature>
<keyword evidence="8" id="KW-0675">Receptor</keyword>
<dbReference type="AlphaFoldDB" id="A0A0M3QXG5"/>
<protein>
    <submittedName>
        <fullName evidence="11">Or82a</fullName>
    </submittedName>
</protein>
<dbReference type="EMBL" id="CP012526">
    <property type="protein sequence ID" value="ALC45829.1"/>
    <property type="molecule type" value="Genomic_DNA"/>
</dbReference>